<sequence>MENVKNCETLTKLHAKGIKKALNEFADFDIEIRNEIFKMQRANFHKLKERHKDCDNETLSQSALVISIREYIKLIPQEKREIQKFMKKFTKQGKKERMMLERWPRIRKAILEDKLSFRKLEIFLNEKYDMGVTQSYINKIWNKIEGDL</sequence>
<evidence type="ECO:0000313" key="1">
    <source>
        <dbReference type="EMBL" id="QNM89186.1"/>
    </source>
</evidence>
<gene>
    <name evidence="1" type="ORF">HOO34_05690</name>
</gene>
<dbReference type="Proteomes" id="UP000515842">
    <property type="component" value="Chromosome"/>
</dbReference>
<dbReference type="RefSeq" id="WP_187473803.1">
    <property type="nucleotide sequence ID" value="NZ_CP060693.1"/>
</dbReference>
<protein>
    <submittedName>
        <fullName evidence="1">Uncharacterized protein</fullName>
    </submittedName>
</protein>
<reference evidence="1 2" key="1">
    <citation type="journal article" date="2020" name="Front. Microbiol.">
        <title>Genomic Analysis and Antimicrobial Resistance of Aliarcobacter cryaerophilus Strains From German Water Poultry.</title>
        <authorList>
            <person name="Muller E."/>
            <person name="Hotzel H."/>
            <person name="Ahlers C."/>
            <person name="Hanel I."/>
            <person name="Tomaso H."/>
            <person name="Abdel-Glil M.Y."/>
        </authorList>
    </citation>
    <scope>NUCLEOTIDE SEQUENCE [LARGE SCALE GENOMIC DNA]</scope>
    <source>
        <strain evidence="1 2">16CS1285-4</strain>
    </source>
</reference>
<proteinExistence type="predicted"/>
<name>A0A7G9LKN7_9BACT</name>
<organism evidence="1 2">
    <name type="scientific">Aliarcobacter cryaerophilus</name>
    <dbReference type="NCBI Taxonomy" id="28198"/>
    <lineage>
        <taxon>Bacteria</taxon>
        <taxon>Pseudomonadati</taxon>
        <taxon>Campylobacterota</taxon>
        <taxon>Epsilonproteobacteria</taxon>
        <taxon>Campylobacterales</taxon>
        <taxon>Arcobacteraceae</taxon>
        <taxon>Aliarcobacter</taxon>
    </lineage>
</organism>
<evidence type="ECO:0000313" key="2">
    <source>
        <dbReference type="Proteomes" id="UP000515842"/>
    </source>
</evidence>
<dbReference type="EMBL" id="CP060693">
    <property type="protein sequence ID" value="QNM89186.1"/>
    <property type="molecule type" value="Genomic_DNA"/>
</dbReference>
<dbReference type="AlphaFoldDB" id="A0A7G9LKN7"/>
<accession>A0A7G9LKN7</accession>